<keyword evidence="3 4" id="KW-0687">Ribonucleoprotein</keyword>
<dbReference type="SUPFAM" id="SSF52080">
    <property type="entry name" value="Ribosomal proteins L15p and L18e"/>
    <property type="match status" value="1"/>
</dbReference>
<evidence type="ECO:0000313" key="6">
    <source>
        <dbReference type="EMBL" id="HIH69305.1"/>
    </source>
</evidence>
<dbReference type="GO" id="GO:0006412">
    <property type="term" value="P:translation"/>
    <property type="evidence" value="ECO:0007669"/>
    <property type="project" value="UniProtKB-UniRule"/>
</dbReference>
<dbReference type="GO" id="GO:0003723">
    <property type="term" value="F:RNA binding"/>
    <property type="evidence" value="ECO:0007669"/>
    <property type="project" value="TreeGrafter"/>
</dbReference>
<comment type="similarity">
    <text evidence="1 4">Belongs to the eukaryotic ribosomal protein eL18 family.</text>
</comment>
<dbReference type="PANTHER" id="PTHR10934:SF2">
    <property type="entry name" value="LARGE RIBOSOMAL SUBUNIT PROTEIN EL18"/>
    <property type="match status" value="1"/>
</dbReference>
<dbReference type="NCBIfam" id="NF003079">
    <property type="entry name" value="PRK04005.1"/>
    <property type="match status" value="1"/>
</dbReference>
<accession>A0A832VZG6</accession>
<dbReference type="PANTHER" id="PTHR10934">
    <property type="entry name" value="60S RIBOSOMAL PROTEIN L18"/>
    <property type="match status" value="1"/>
</dbReference>
<dbReference type="InterPro" id="IPR021131">
    <property type="entry name" value="Ribosomal_uL15/eL18"/>
</dbReference>
<gene>
    <name evidence="4" type="primary">rpl18e</name>
    <name evidence="6" type="ORF">HA299_01590</name>
</gene>
<evidence type="ECO:0000259" key="5">
    <source>
        <dbReference type="Pfam" id="PF17135"/>
    </source>
</evidence>
<comment type="caution">
    <text evidence="6">The sequence shown here is derived from an EMBL/GenBank/DDBJ whole genome shotgun (WGS) entry which is preliminary data.</text>
</comment>
<evidence type="ECO:0000313" key="7">
    <source>
        <dbReference type="Proteomes" id="UP000600363"/>
    </source>
</evidence>
<proteinExistence type="inferred from homology"/>
<dbReference type="GO" id="GO:0003735">
    <property type="term" value="F:structural constituent of ribosome"/>
    <property type="evidence" value="ECO:0007669"/>
    <property type="project" value="InterPro"/>
</dbReference>
<dbReference type="InterPro" id="IPR000039">
    <property type="entry name" value="Ribosomal_eL18"/>
</dbReference>
<dbReference type="EMBL" id="DUIH01000009">
    <property type="protein sequence ID" value="HIH69305.1"/>
    <property type="molecule type" value="Genomic_DNA"/>
</dbReference>
<evidence type="ECO:0000256" key="3">
    <source>
        <dbReference type="ARBA" id="ARBA00023274"/>
    </source>
</evidence>
<protein>
    <recommendedName>
        <fullName evidence="4">Large ribosomal subunit protein eL18</fullName>
    </recommendedName>
</protein>
<feature type="domain" description="Large ribosomal subunit protein uL15/eL18" evidence="5">
    <location>
        <begin position="7"/>
        <end position="119"/>
    </location>
</feature>
<dbReference type="Pfam" id="PF17135">
    <property type="entry name" value="Ribosomal_L18"/>
    <property type="match status" value="1"/>
</dbReference>
<reference evidence="6" key="1">
    <citation type="journal article" date="2020" name="bioRxiv">
        <title>A rank-normalized archaeal taxonomy based on genome phylogeny resolves widespread incomplete and uneven classifications.</title>
        <authorList>
            <person name="Rinke C."/>
            <person name="Chuvochina M."/>
            <person name="Mussig A.J."/>
            <person name="Chaumeil P.-A."/>
            <person name="Waite D.W."/>
            <person name="Whitman W.B."/>
            <person name="Parks D.H."/>
            <person name="Hugenholtz P."/>
        </authorList>
    </citation>
    <scope>NUCLEOTIDE SEQUENCE</scope>
    <source>
        <strain evidence="6">UBA12518</strain>
    </source>
</reference>
<evidence type="ECO:0000256" key="4">
    <source>
        <dbReference type="HAMAP-Rule" id="MF_00329"/>
    </source>
</evidence>
<dbReference type="InterPro" id="IPR022947">
    <property type="entry name" value="Ribosomal_eL18_arc"/>
</dbReference>
<dbReference type="InterPro" id="IPR036227">
    <property type="entry name" value="Ribosomal_uL15/eL18_sf"/>
</dbReference>
<dbReference type="Proteomes" id="UP000600363">
    <property type="component" value="Unassembled WGS sequence"/>
</dbReference>
<dbReference type="RefSeq" id="WP_042685567.1">
    <property type="nucleotide sequence ID" value="NZ_DUIH01000009.1"/>
</dbReference>
<dbReference type="GO" id="GO:0022625">
    <property type="term" value="C:cytosolic large ribosomal subunit"/>
    <property type="evidence" value="ECO:0007669"/>
    <property type="project" value="TreeGrafter"/>
</dbReference>
<dbReference type="HAMAP" id="MF_00329">
    <property type="entry name" value="Ribosomal_eL18"/>
    <property type="match status" value="1"/>
</dbReference>
<evidence type="ECO:0000256" key="2">
    <source>
        <dbReference type="ARBA" id="ARBA00022980"/>
    </source>
</evidence>
<keyword evidence="2 4" id="KW-0689">Ribosomal protein</keyword>
<dbReference type="Gene3D" id="3.100.10.10">
    <property type="match status" value="1"/>
</dbReference>
<sequence length="121" mass="13431">MAKRREKSNPRIGKLIDELKAASRKTGARVWLDVAKRLSGPTRRYAEVNVSRINRHTSDGDVIVVPGVVLGAGTIEHSVKVGALRFSQSAMEKIEQAEGVCMSIEQLLEHNPEGRNVRVFR</sequence>
<dbReference type="AlphaFoldDB" id="A0A832VZG6"/>
<evidence type="ECO:0000256" key="1">
    <source>
        <dbReference type="ARBA" id="ARBA00006815"/>
    </source>
</evidence>
<organism evidence="6 7">
    <name type="scientific">Methermicoccus shengliensis</name>
    <dbReference type="NCBI Taxonomy" id="660064"/>
    <lineage>
        <taxon>Archaea</taxon>
        <taxon>Methanobacteriati</taxon>
        <taxon>Methanobacteriota</taxon>
        <taxon>Stenosarchaea group</taxon>
        <taxon>Methanomicrobia</taxon>
        <taxon>Methanosarcinales</taxon>
        <taxon>Methermicoccaceae</taxon>
        <taxon>Methermicoccus</taxon>
    </lineage>
</organism>
<name>A0A832VZG6_9EURY</name>